<proteinExistence type="predicted"/>
<dbReference type="PANTHER" id="PTHR44520">
    <property type="entry name" value="RESPONSE REGULATOR RCP1-RELATED"/>
    <property type="match status" value="1"/>
</dbReference>
<comment type="caution">
    <text evidence="3">The sequence shown here is derived from an EMBL/GenBank/DDBJ whole genome shotgun (WGS) entry which is preliminary data.</text>
</comment>
<evidence type="ECO:0000259" key="2">
    <source>
        <dbReference type="PROSITE" id="PS50110"/>
    </source>
</evidence>
<dbReference type="Proteomes" id="UP000451233">
    <property type="component" value="Unassembled WGS sequence"/>
</dbReference>
<evidence type="ECO:0000313" key="3">
    <source>
        <dbReference type="EMBL" id="MXV13941.1"/>
    </source>
</evidence>
<dbReference type="SMART" id="SM00448">
    <property type="entry name" value="REC"/>
    <property type="match status" value="1"/>
</dbReference>
<sequence length="129" mass="14949">MAYRHKTVLLVDDSYLDNLISRKILEKSNYAENIVVIDSPQRAVAYIENSIKVKKDIPEIIFLDIRMPEMNGFDFLRKINVIEGIAKHEIKIYMLSSSLDPNDLKKIEENQLVSKFIGKPLTNEILEEI</sequence>
<dbReference type="RefSeq" id="WP_160904955.1">
    <property type="nucleotide sequence ID" value="NZ_WVHS01000001.1"/>
</dbReference>
<organism evidence="3 4">
    <name type="scientific">Hufsiella ginkgonis</name>
    <dbReference type="NCBI Taxonomy" id="2695274"/>
    <lineage>
        <taxon>Bacteria</taxon>
        <taxon>Pseudomonadati</taxon>
        <taxon>Bacteroidota</taxon>
        <taxon>Sphingobacteriia</taxon>
        <taxon>Sphingobacteriales</taxon>
        <taxon>Sphingobacteriaceae</taxon>
        <taxon>Hufsiella</taxon>
    </lineage>
</organism>
<dbReference type="InterPro" id="IPR011006">
    <property type="entry name" value="CheY-like_superfamily"/>
</dbReference>
<keyword evidence="4" id="KW-1185">Reference proteome</keyword>
<feature type="domain" description="Response regulatory" evidence="2">
    <location>
        <begin position="7"/>
        <end position="129"/>
    </location>
</feature>
<name>A0A7K1XSF6_9SPHI</name>
<reference evidence="3 4" key="1">
    <citation type="submission" date="2019-11" db="EMBL/GenBank/DDBJ databases">
        <title>Pedobacter sp. HMF7056 Genome sequencing and assembly.</title>
        <authorList>
            <person name="Kang H."/>
            <person name="Kim H."/>
            <person name="Joh K."/>
        </authorList>
    </citation>
    <scope>NUCLEOTIDE SEQUENCE [LARGE SCALE GENOMIC DNA]</scope>
    <source>
        <strain evidence="3 4">HMF7056</strain>
    </source>
</reference>
<protein>
    <submittedName>
        <fullName evidence="3">Response regulator</fullName>
    </submittedName>
</protein>
<evidence type="ECO:0000256" key="1">
    <source>
        <dbReference type="PROSITE-ProRule" id="PRU00169"/>
    </source>
</evidence>
<dbReference type="EMBL" id="WVHS01000001">
    <property type="protein sequence ID" value="MXV13941.1"/>
    <property type="molecule type" value="Genomic_DNA"/>
</dbReference>
<dbReference type="PROSITE" id="PS50110">
    <property type="entry name" value="RESPONSE_REGULATORY"/>
    <property type="match status" value="1"/>
</dbReference>
<dbReference type="InterPro" id="IPR001789">
    <property type="entry name" value="Sig_transdc_resp-reg_receiver"/>
</dbReference>
<dbReference type="Pfam" id="PF00072">
    <property type="entry name" value="Response_reg"/>
    <property type="match status" value="1"/>
</dbReference>
<dbReference type="GO" id="GO:0000160">
    <property type="term" value="P:phosphorelay signal transduction system"/>
    <property type="evidence" value="ECO:0007669"/>
    <property type="project" value="InterPro"/>
</dbReference>
<dbReference type="AlphaFoldDB" id="A0A7K1XSF6"/>
<evidence type="ECO:0000313" key="4">
    <source>
        <dbReference type="Proteomes" id="UP000451233"/>
    </source>
</evidence>
<dbReference type="SUPFAM" id="SSF52172">
    <property type="entry name" value="CheY-like"/>
    <property type="match status" value="1"/>
</dbReference>
<dbReference type="Gene3D" id="3.40.50.2300">
    <property type="match status" value="1"/>
</dbReference>
<dbReference type="InterPro" id="IPR052893">
    <property type="entry name" value="TCS_response_regulator"/>
</dbReference>
<accession>A0A7K1XSF6</accession>
<gene>
    <name evidence="3" type="ORF">GS398_01405</name>
</gene>
<feature type="modified residue" description="4-aspartylphosphate" evidence="1">
    <location>
        <position position="64"/>
    </location>
</feature>
<dbReference type="PANTHER" id="PTHR44520:SF2">
    <property type="entry name" value="RESPONSE REGULATOR RCP1"/>
    <property type="match status" value="1"/>
</dbReference>
<keyword evidence="1" id="KW-0597">Phosphoprotein</keyword>